<organism evidence="4 5">
    <name type="scientific">Lolium multiflorum</name>
    <name type="common">Italian ryegrass</name>
    <name type="synonym">Lolium perenne subsp. multiflorum</name>
    <dbReference type="NCBI Taxonomy" id="4521"/>
    <lineage>
        <taxon>Eukaryota</taxon>
        <taxon>Viridiplantae</taxon>
        <taxon>Streptophyta</taxon>
        <taxon>Embryophyta</taxon>
        <taxon>Tracheophyta</taxon>
        <taxon>Spermatophyta</taxon>
        <taxon>Magnoliopsida</taxon>
        <taxon>Liliopsida</taxon>
        <taxon>Poales</taxon>
        <taxon>Poaceae</taxon>
        <taxon>BOP clade</taxon>
        <taxon>Pooideae</taxon>
        <taxon>Poodae</taxon>
        <taxon>Poeae</taxon>
        <taxon>Poeae Chloroplast Group 2 (Poeae type)</taxon>
        <taxon>Loliodinae</taxon>
        <taxon>Loliinae</taxon>
        <taxon>Lolium</taxon>
    </lineage>
</organism>
<dbReference type="AlphaFoldDB" id="A0AAD8QXD8"/>
<evidence type="ECO:0000256" key="2">
    <source>
        <dbReference type="SAM" id="MobiDB-lite"/>
    </source>
</evidence>
<dbReference type="Gene3D" id="4.10.60.10">
    <property type="entry name" value="Zinc finger, CCHC-type"/>
    <property type="match status" value="1"/>
</dbReference>
<feature type="compositionally biased region" description="Low complexity" evidence="2">
    <location>
        <begin position="462"/>
        <end position="484"/>
    </location>
</feature>
<evidence type="ECO:0000256" key="1">
    <source>
        <dbReference type="PROSITE-ProRule" id="PRU00047"/>
    </source>
</evidence>
<feature type="domain" description="CCHC-type" evidence="3">
    <location>
        <begin position="491"/>
        <end position="506"/>
    </location>
</feature>
<keyword evidence="1" id="KW-0479">Metal-binding</keyword>
<evidence type="ECO:0000313" key="4">
    <source>
        <dbReference type="EMBL" id="KAK1610432.1"/>
    </source>
</evidence>
<evidence type="ECO:0000313" key="5">
    <source>
        <dbReference type="Proteomes" id="UP001231189"/>
    </source>
</evidence>
<dbReference type="InterPro" id="IPR001878">
    <property type="entry name" value="Znf_CCHC"/>
</dbReference>
<dbReference type="SMART" id="SM00343">
    <property type="entry name" value="ZnF_C2HC"/>
    <property type="match status" value="1"/>
</dbReference>
<dbReference type="EMBL" id="JAUUTY010000007">
    <property type="protein sequence ID" value="KAK1610432.1"/>
    <property type="molecule type" value="Genomic_DNA"/>
</dbReference>
<dbReference type="SUPFAM" id="SSF57756">
    <property type="entry name" value="Retrovirus zinc finger-like domains"/>
    <property type="match status" value="1"/>
</dbReference>
<comment type="caution">
    <text evidence="4">The sequence shown here is derived from an EMBL/GenBank/DDBJ whole genome shotgun (WGS) entry which is preliminary data.</text>
</comment>
<keyword evidence="5" id="KW-1185">Reference proteome</keyword>
<dbReference type="Proteomes" id="UP001231189">
    <property type="component" value="Unassembled WGS sequence"/>
</dbReference>
<dbReference type="Pfam" id="PF00098">
    <property type="entry name" value="zf-CCHC"/>
    <property type="match status" value="1"/>
</dbReference>
<dbReference type="InterPro" id="IPR005162">
    <property type="entry name" value="Retrotrans_gag_dom"/>
</dbReference>
<dbReference type="InterPro" id="IPR036875">
    <property type="entry name" value="Znf_CCHC_sf"/>
</dbReference>
<dbReference type="Pfam" id="PF03732">
    <property type="entry name" value="Retrotrans_gag"/>
    <property type="match status" value="1"/>
</dbReference>
<gene>
    <name evidence="4" type="ORF">QYE76_034105</name>
</gene>
<dbReference type="GO" id="GO:0008270">
    <property type="term" value="F:zinc ion binding"/>
    <property type="evidence" value="ECO:0007669"/>
    <property type="project" value="UniProtKB-KW"/>
</dbReference>
<feature type="compositionally biased region" description="Low complexity" evidence="2">
    <location>
        <begin position="436"/>
        <end position="453"/>
    </location>
</feature>
<proteinExistence type="predicted"/>
<feature type="region of interest" description="Disordered" evidence="2">
    <location>
        <begin position="419"/>
        <end position="485"/>
    </location>
</feature>
<dbReference type="GO" id="GO:0003676">
    <property type="term" value="F:nucleic acid binding"/>
    <property type="evidence" value="ECO:0007669"/>
    <property type="project" value="InterPro"/>
</dbReference>
<reference evidence="4" key="1">
    <citation type="submission" date="2023-07" db="EMBL/GenBank/DDBJ databases">
        <title>A chromosome-level genome assembly of Lolium multiflorum.</title>
        <authorList>
            <person name="Chen Y."/>
            <person name="Copetti D."/>
            <person name="Kolliker R."/>
            <person name="Studer B."/>
        </authorList>
    </citation>
    <scope>NUCLEOTIDE SEQUENCE</scope>
    <source>
        <strain evidence="4">02402/16</strain>
        <tissue evidence="4">Leaf</tissue>
    </source>
</reference>
<keyword evidence="1" id="KW-0862">Zinc</keyword>
<keyword evidence="1" id="KW-0863">Zinc-finger</keyword>
<evidence type="ECO:0000259" key="3">
    <source>
        <dbReference type="PROSITE" id="PS50158"/>
    </source>
</evidence>
<protein>
    <recommendedName>
        <fullName evidence="3">CCHC-type domain-containing protein</fullName>
    </recommendedName>
</protein>
<dbReference type="PROSITE" id="PS50158">
    <property type="entry name" value="ZF_CCHC"/>
    <property type="match status" value="1"/>
</dbReference>
<accession>A0AAD8QXD8</accession>
<dbReference type="PANTHER" id="PTHR35046:SF9">
    <property type="entry name" value="RNA-DIRECTED DNA POLYMERASE"/>
    <property type="match status" value="1"/>
</dbReference>
<dbReference type="PANTHER" id="PTHR35046">
    <property type="entry name" value="ZINC KNUCKLE (CCHC-TYPE) FAMILY PROTEIN"/>
    <property type="match status" value="1"/>
</dbReference>
<sequence length="623" mass="70948">MAVDRADKENLPPAAAPAAAAVARLHGVAVKSCKLKRLGRARRRVPLRDITNLFVVESAVAEWQQAPLHRPHAATPEPAVKNGLAALRLLASQELRFESKLQRVVLLFHYLCIIRYEEETSIARGGEEQLDVKMDVKRDKELDMKISHGRAREEREECTRGEEEVQAGPALDIINWREFEALRNEMRREFRAQDDVLHGNVEEIKQTLDTTNETVTTMADQMTDIQRSIADMRLAIENLIQQQQDDDEDPEIQDDAHNARGGADVEEYLTWELKIEKLWTLHPHYSEDRRIKLASSEFDGYALRWWDAFVRNRDEDGEQPIRRWRAMKEAMTSRFVPTNYLRNIFDKLTLLRQGVKTVDEYYMEMEMLMQRGRVRESLEMTMQRFLNGLKYDVKGIVRHYSYTNMNQLLHHAREAESQLAEKAKVKGRATGAGRFTPRAPSTAPAPSTRSAPYSTPPTKPVSNVSNAKKSESAASTSGSSMSTTRNRDMLCHTCGAKGHFKRDCPNRKVMIINEDNEYEIGDDVDPNAPDDDDYDTDGEDAYPSDARTIVVSQHALNVLPSASTQRCNLFQTKALAGPDKACKVIIDGGSCRNLASKELCTKLKLKYLPHPHPYYIPVVERQW</sequence>
<name>A0AAD8QXD8_LOLMU</name>